<proteinExistence type="predicted"/>
<dbReference type="InterPro" id="IPR050834">
    <property type="entry name" value="Glycosyltransf_2"/>
</dbReference>
<protein>
    <submittedName>
        <fullName evidence="2">Glycosyltransferase family 2 protein</fullName>
    </submittedName>
</protein>
<feature type="domain" description="Glycosyltransferase 2-like" evidence="1">
    <location>
        <begin position="4"/>
        <end position="171"/>
    </location>
</feature>
<name>A0A7X0SSE9_9BACL</name>
<dbReference type="EMBL" id="JACJVO010000042">
    <property type="protein sequence ID" value="MBB6735116.1"/>
    <property type="molecule type" value="Genomic_DNA"/>
</dbReference>
<dbReference type="PANTHER" id="PTHR43685">
    <property type="entry name" value="GLYCOSYLTRANSFERASE"/>
    <property type="match status" value="1"/>
</dbReference>
<dbReference type="PANTHER" id="PTHR43685:SF2">
    <property type="entry name" value="GLYCOSYLTRANSFERASE 2-LIKE DOMAIN-CONTAINING PROTEIN"/>
    <property type="match status" value="1"/>
</dbReference>
<dbReference type="InterPro" id="IPR001173">
    <property type="entry name" value="Glyco_trans_2-like"/>
</dbReference>
<evidence type="ECO:0000259" key="1">
    <source>
        <dbReference type="Pfam" id="PF00535"/>
    </source>
</evidence>
<keyword evidence="3" id="KW-1185">Reference proteome</keyword>
<organism evidence="2 3">
    <name type="scientific">Cohnella zeiphila</name>
    <dbReference type="NCBI Taxonomy" id="2761120"/>
    <lineage>
        <taxon>Bacteria</taxon>
        <taxon>Bacillati</taxon>
        <taxon>Bacillota</taxon>
        <taxon>Bacilli</taxon>
        <taxon>Bacillales</taxon>
        <taxon>Paenibacillaceae</taxon>
        <taxon>Cohnella</taxon>
    </lineage>
</organism>
<accession>A0A7X0SSE9</accession>
<sequence>MRASVAICTHNRAADLREALLSLLSQRLEDSFEVIVVDNGSTDATKQTVREFQQSVSFPVRYIFEERLGLSVARNRAIREARGEYVLFLDDDAIACEDWVGEIVSVFDMDPEIGCVGGKIDPVWEGGAPAWLPPENRTLYTILDYADDIVEMQRPAIPFGANVAFRKSVFETTDLFREDLGRVGSNLLSSEESELIERVRGRYTVYYSPYASVQHKIPRSRISRRWLIRRIYWQGVSSAVGSHRKSGIFVRSMLKVPLFVLLSIPFLYDRRRVFRNISRIAYNNGLIRGVLRAHQ</sequence>
<dbReference type="GO" id="GO:0016740">
    <property type="term" value="F:transferase activity"/>
    <property type="evidence" value="ECO:0007669"/>
    <property type="project" value="UniProtKB-KW"/>
</dbReference>
<dbReference type="Proteomes" id="UP000564644">
    <property type="component" value="Unassembled WGS sequence"/>
</dbReference>
<dbReference type="RefSeq" id="WP_185132771.1">
    <property type="nucleotide sequence ID" value="NZ_JACJVO010000042.1"/>
</dbReference>
<keyword evidence="2" id="KW-0808">Transferase</keyword>
<dbReference type="SUPFAM" id="SSF53448">
    <property type="entry name" value="Nucleotide-diphospho-sugar transferases"/>
    <property type="match status" value="1"/>
</dbReference>
<comment type="caution">
    <text evidence="2">The sequence shown here is derived from an EMBL/GenBank/DDBJ whole genome shotgun (WGS) entry which is preliminary data.</text>
</comment>
<dbReference type="Pfam" id="PF00535">
    <property type="entry name" value="Glycos_transf_2"/>
    <property type="match status" value="1"/>
</dbReference>
<evidence type="ECO:0000313" key="2">
    <source>
        <dbReference type="EMBL" id="MBB6735116.1"/>
    </source>
</evidence>
<dbReference type="InterPro" id="IPR029044">
    <property type="entry name" value="Nucleotide-diphossugar_trans"/>
</dbReference>
<evidence type="ECO:0000313" key="3">
    <source>
        <dbReference type="Proteomes" id="UP000564644"/>
    </source>
</evidence>
<gene>
    <name evidence="2" type="ORF">H7C18_29810</name>
</gene>
<dbReference type="Gene3D" id="3.90.550.10">
    <property type="entry name" value="Spore Coat Polysaccharide Biosynthesis Protein SpsA, Chain A"/>
    <property type="match status" value="1"/>
</dbReference>
<reference evidence="2 3" key="1">
    <citation type="submission" date="2020-08" db="EMBL/GenBank/DDBJ databases">
        <title>Cohnella phylogeny.</title>
        <authorList>
            <person name="Dunlap C."/>
        </authorList>
    </citation>
    <scope>NUCLEOTIDE SEQUENCE [LARGE SCALE GENOMIC DNA]</scope>
    <source>
        <strain evidence="2 3">CBP 2801</strain>
    </source>
</reference>
<dbReference type="AlphaFoldDB" id="A0A7X0SSE9"/>
<dbReference type="CDD" id="cd00761">
    <property type="entry name" value="Glyco_tranf_GTA_type"/>
    <property type="match status" value="1"/>
</dbReference>